<dbReference type="RefSeq" id="WP_230475478.1">
    <property type="nucleotide sequence ID" value="NZ_CP072842.1"/>
</dbReference>
<name>A0ABX7XAD8_9FLAO</name>
<organism evidence="3 4">
    <name type="scientific">Faecalibacter bovis</name>
    <dbReference type="NCBI Taxonomy" id="2898187"/>
    <lineage>
        <taxon>Bacteria</taxon>
        <taxon>Pseudomonadati</taxon>
        <taxon>Bacteroidota</taxon>
        <taxon>Flavobacteriia</taxon>
        <taxon>Flavobacteriales</taxon>
        <taxon>Weeksellaceae</taxon>
        <taxon>Faecalibacter</taxon>
    </lineage>
</organism>
<gene>
    <name evidence="3" type="ORF">J9309_08605</name>
</gene>
<dbReference type="Proteomes" id="UP000672011">
    <property type="component" value="Chromosome"/>
</dbReference>
<keyword evidence="1" id="KW-0472">Membrane</keyword>
<accession>A0ABX7XAD8</accession>
<sequence>MQRKYFIRENGKNIGYTFSELKNKKLNKSTKIWIEGSDKWIRLDMIPELNEISETINENENKNYIYIIIVIILSIILAIFFSVKNFTKENNSINNNVSEKENNIDSTIVESPDMFLDSTARIEDTAFFDNNYYSPIHMNNYVYVLLKTKLKKYSGEEYYTNVSEIQEFNNPSKDELNLFKDRVISHYLNSIDAKVYKGEILEAELFSFNNYSEASNNRNKFLIKNDNYTDYTENTSYQPGFYYVIASANYPVYFHNTPNFNDRRNARFTTIEKIYVEKFSGNFAYVEFTNSENKTSKGWIEIEYLDLIK</sequence>
<feature type="transmembrane region" description="Helical" evidence="1">
    <location>
        <begin position="64"/>
        <end position="83"/>
    </location>
</feature>
<dbReference type="InterPro" id="IPR025640">
    <property type="entry name" value="GYF_2"/>
</dbReference>
<evidence type="ECO:0000313" key="3">
    <source>
        <dbReference type="EMBL" id="QTV04857.1"/>
    </source>
</evidence>
<feature type="domain" description="GYF" evidence="2">
    <location>
        <begin position="5"/>
        <end position="49"/>
    </location>
</feature>
<reference evidence="3 4" key="1">
    <citation type="journal article" date="2021" name="Int. J. Syst. Evol. Microbiol.">
        <title>Faecalibacter bovis sp. nov., isolated from cow faeces.</title>
        <authorList>
            <person name="Li F."/>
            <person name="Zhao W."/>
            <person name="Hong Q."/>
            <person name="Shao Q."/>
            <person name="Song J."/>
            <person name="Yang S."/>
        </authorList>
    </citation>
    <scope>NUCLEOTIDE SEQUENCE [LARGE SCALE GENOMIC DNA]</scope>
    <source>
        <strain evidence="3 4">ZY171143</strain>
    </source>
</reference>
<proteinExistence type="predicted"/>
<evidence type="ECO:0000256" key="1">
    <source>
        <dbReference type="SAM" id="Phobius"/>
    </source>
</evidence>
<protein>
    <submittedName>
        <fullName evidence="3">DUF4339 domain-containing protein</fullName>
    </submittedName>
</protein>
<keyword evidence="1" id="KW-1133">Transmembrane helix</keyword>
<evidence type="ECO:0000259" key="2">
    <source>
        <dbReference type="Pfam" id="PF14237"/>
    </source>
</evidence>
<evidence type="ECO:0000313" key="4">
    <source>
        <dbReference type="Proteomes" id="UP000672011"/>
    </source>
</evidence>
<dbReference type="EMBL" id="CP072842">
    <property type="protein sequence ID" value="QTV04857.1"/>
    <property type="molecule type" value="Genomic_DNA"/>
</dbReference>
<reference evidence="4" key="2">
    <citation type="submission" date="2021-04" db="EMBL/GenBank/DDBJ databases">
        <title>Taxonomy of Flavobacteriaceae bacterium ZY171143.</title>
        <authorList>
            <person name="Li F."/>
        </authorList>
    </citation>
    <scope>NUCLEOTIDE SEQUENCE [LARGE SCALE GENOMIC DNA]</scope>
    <source>
        <strain evidence="4">ZY171143</strain>
    </source>
</reference>
<keyword evidence="4" id="KW-1185">Reference proteome</keyword>
<keyword evidence="1" id="KW-0812">Transmembrane</keyword>
<dbReference type="Pfam" id="PF14237">
    <property type="entry name" value="GYF_2"/>
    <property type="match status" value="1"/>
</dbReference>